<dbReference type="SUPFAM" id="SSF54637">
    <property type="entry name" value="Thioesterase/thiol ester dehydrase-isomerase"/>
    <property type="match status" value="1"/>
</dbReference>
<dbReference type="EMBL" id="BARW01039885">
    <property type="protein sequence ID" value="GAJ23343.1"/>
    <property type="molecule type" value="Genomic_DNA"/>
</dbReference>
<protein>
    <submittedName>
        <fullName evidence="1">Uncharacterized protein</fullName>
    </submittedName>
</protein>
<feature type="non-terminal residue" evidence="1">
    <location>
        <position position="1"/>
    </location>
</feature>
<proteinExistence type="predicted"/>
<accession>X1V0S3</accession>
<evidence type="ECO:0000313" key="1">
    <source>
        <dbReference type="EMBL" id="GAJ23343.1"/>
    </source>
</evidence>
<feature type="non-terminal residue" evidence="1">
    <location>
        <position position="133"/>
    </location>
</feature>
<reference evidence="1" key="1">
    <citation type="journal article" date="2014" name="Front. Microbiol.">
        <title>High frequency of phylogenetically diverse reductive dehalogenase-homologous genes in deep subseafloor sedimentary metagenomes.</title>
        <authorList>
            <person name="Kawai M."/>
            <person name="Futagami T."/>
            <person name="Toyoda A."/>
            <person name="Takaki Y."/>
            <person name="Nishi S."/>
            <person name="Hori S."/>
            <person name="Arai W."/>
            <person name="Tsubouchi T."/>
            <person name="Morono Y."/>
            <person name="Uchiyama I."/>
            <person name="Ito T."/>
            <person name="Fujiyama A."/>
            <person name="Inagaki F."/>
            <person name="Takami H."/>
        </authorList>
    </citation>
    <scope>NUCLEOTIDE SEQUENCE</scope>
    <source>
        <strain evidence="1">Expedition CK06-06</strain>
    </source>
</reference>
<dbReference type="InterPro" id="IPR029069">
    <property type="entry name" value="HotDog_dom_sf"/>
</dbReference>
<organism evidence="1">
    <name type="scientific">marine sediment metagenome</name>
    <dbReference type="NCBI Taxonomy" id="412755"/>
    <lineage>
        <taxon>unclassified sequences</taxon>
        <taxon>metagenomes</taxon>
        <taxon>ecological metagenomes</taxon>
    </lineage>
</organism>
<dbReference type="AlphaFoldDB" id="X1V0S3"/>
<comment type="caution">
    <text evidence="1">The sequence shown here is derived from an EMBL/GenBank/DDBJ whole genome shotgun (WGS) entry which is preliminary data.</text>
</comment>
<sequence length="133" mass="15282">INSENFPIRVFATVVHYYEHLKIYRLIRPNDEIKICGKIIAILPHRAGTHVTLRLDAMDKSNNLIFTEYNGGMLRGVKCVGDGKGEESLPNRTILKSDDEPVWKQNVYIDKLRSFVYDGCTDIVFPIHTSKKF</sequence>
<name>X1V0S3_9ZZZZ</name>
<gene>
    <name evidence="1" type="ORF">S12H4_60552</name>
</gene>
<dbReference type="Gene3D" id="3.10.129.10">
    <property type="entry name" value="Hotdog Thioesterase"/>
    <property type="match status" value="1"/>
</dbReference>